<evidence type="ECO:0000313" key="2">
    <source>
        <dbReference type="Proteomes" id="UP000245884"/>
    </source>
</evidence>
<dbReference type="RefSeq" id="XP_025360505.1">
    <property type="nucleotide sequence ID" value="XM_025504798.1"/>
</dbReference>
<name>A0A316UPU3_9BASI</name>
<dbReference type="EMBL" id="KZ819674">
    <property type="protein sequence ID" value="PWN25893.1"/>
    <property type="molecule type" value="Genomic_DNA"/>
</dbReference>
<dbReference type="Proteomes" id="UP000245884">
    <property type="component" value="Unassembled WGS sequence"/>
</dbReference>
<dbReference type="AlphaFoldDB" id="A0A316UPU3"/>
<reference evidence="1 2" key="1">
    <citation type="journal article" date="2018" name="Mol. Biol. Evol.">
        <title>Broad Genomic Sampling Reveals a Smut Pathogenic Ancestry of the Fungal Clade Ustilaginomycotina.</title>
        <authorList>
            <person name="Kijpornyongpan T."/>
            <person name="Mondo S.J."/>
            <person name="Barry K."/>
            <person name="Sandor L."/>
            <person name="Lee J."/>
            <person name="Lipzen A."/>
            <person name="Pangilinan J."/>
            <person name="LaButti K."/>
            <person name="Hainaut M."/>
            <person name="Henrissat B."/>
            <person name="Grigoriev I.V."/>
            <person name="Spatafora J.W."/>
            <person name="Aime M.C."/>
        </authorList>
    </citation>
    <scope>NUCLEOTIDE SEQUENCE [LARGE SCALE GENOMIC DNA]</scope>
    <source>
        <strain evidence="1 2">MCA 5214</strain>
    </source>
</reference>
<dbReference type="GeneID" id="37026621"/>
<organism evidence="1 2">
    <name type="scientific">Jaminaea rosea</name>
    <dbReference type="NCBI Taxonomy" id="1569628"/>
    <lineage>
        <taxon>Eukaryota</taxon>
        <taxon>Fungi</taxon>
        <taxon>Dikarya</taxon>
        <taxon>Basidiomycota</taxon>
        <taxon>Ustilaginomycotina</taxon>
        <taxon>Exobasidiomycetes</taxon>
        <taxon>Microstromatales</taxon>
        <taxon>Microstromatales incertae sedis</taxon>
        <taxon>Jaminaea</taxon>
    </lineage>
</organism>
<gene>
    <name evidence="1" type="ORF">BDZ90DRAFT_228219</name>
</gene>
<keyword evidence="2" id="KW-1185">Reference proteome</keyword>
<proteinExistence type="predicted"/>
<protein>
    <submittedName>
        <fullName evidence="1">Uncharacterized protein</fullName>
    </submittedName>
</protein>
<accession>A0A316UPU3</accession>
<evidence type="ECO:0000313" key="1">
    <source>
        <dbReference type="EMBL" id="PWN25893.1"/>
    </source>
</evidence>
<sequence>MTSLHDMAGGVYPPGIDKSVEQLRLFHPHISKFTTVYEEWQDQILSRDAYGRRLTSKPHLSSQLLLATLLWLAYQRMGGTSLIYEESLIAIIRETAEQLCTVPSLADKGYAPQAFELLFAYFPLALRRSPRDEAGLAGEARRRPLVLGSEMLRTAYRLAPTGTDPDCRDFWCTLASITLPSSIDNVPRQVPSSVTPFQELGWACIINRTNLMRSAIDQEKEAKFLNDDHADQPERFARNLQECFETFKDRVWDLQGDLTDELEAAQLDWRDGAPPSGEVKRMLHAQFEQLCLCVSVNFATYVGCLALRAAGSWRGRMTAGTFSRERARRVIAVDDEALSWVKELLATLSSHIDQWVSRALTLSNLLTDCANLQWCIPKVERALMLSSLTRLTLQRVGGLILFASESDPHSDSSQSAEETRAFLDSLVILLESAANATLKGAEIVGGDFAQQQREEWIEWAIKEGDVLVTAGVMALRGVEVLKGWRAKMYDARWGEGSGEGLEKWCRLDGFEEGEVLRLLTGGEGGAGAAAIGKEELKDLLFLAAQGGVEAE</sequence>